<comment type="caution">
    <text evidence="1">The sequence shown here is derived from an EMBL/GenBank/DDBJ whole genome shotgun (WGS) entry which is preliminary data.</text>
</comment>
<accession>A0ABD3T4U6</accession>
<protein>
    <submittedName>
        <fullName evidence="1">Uncharacterized protein</fullName>
    </submittedName>
</protein>
<keyword evidence="2" id="KW-1185">Reference proteome</keyword>
<evidence type="ECO:0000313" key="1">
    <source>
        <dbReference type="EMBL" id="KAL3831646.1"/>
    </source>
</evidence>
<dbReference type="EMBL" id="JBJQND010000019">
    <property type="protein sequence ID" value="KAL3831646.1"/>
    <property type="molecule type" value="Genomic_DNA"/>
</dbReference>
<reference evidence="1 2" key="1">
    <citation type="submission" date="2024-11" db="EMBL/GenBank/DDBJ databases">
        <title>Chromosome-level genome assembly of the freshwater bivalve Anodonta woodiana.</title>
        <authorList>
            <person name="Chen X."/>
        </authorList>
    </citation>
    <scope>NUCLEOTIDE SEQUENCE [LARGE SCALE GENOMIC DNA]</scope>
    <source>
        <strain evidence="1">MN2024</strain>
        <tissue evidence="1">Gills</tissue>
    </source>
</reference>
<dbReference type="Proteomes" id="UP001634394">
    <property type="component" value="Unassembled WGS sequence"/>
</dbReference>
<evidence type="ECO:0000313" key="2">
    <source>
        <dbReference type="Proteomes" id="UP001634394"/>
    </source>
</evidence>
<gene>
    <name evidence="1" type="ORF">ACJMK2_023374</name>
</gene>
<sequence length="150" mass="18426">MESWTEWNTQDDRDGIIDRMKYSKYTKWNHGPNEIFKMHGIESMTEWNTQIYGIESWTEGNTQNTRDRIIDRMEYSRYTEWNHVPNGILKMFGMESLTEWNTQDVRDGIMDRMEYLKIYVMESWTQWNTQYIFDGIMDRMEYSRCPGWNH</sequence>
<name>A0ABD3T4U6_SINWO</name>
<proteinExistence type="predicted"/>
<dbReference type="AlphaFoldDB" id="A0ABD3T4U6"/>
<organism evidence="1 2">
    <name type="scientific">Sinanodonta woodiana</name>
    <name type="common">Chinese pond mussel</name>
    <name type="synonym">Anodonta woodiana</name>
    <dbReference type="NCBI Taxonomy" id="1069815"/>
    <lineage>
        <taxon>Eukaryota</taxon>
        <taxon>Metazoa</taxon>
        <taxon>Spiralia</taxon>
        <taxon>Lophotrochozoa</taxon>
        <taxon>Mollusca</taxon>
        <taxon>Bivalvia</taxon>
        <taxon>Autobranchia</taxon>
        <taxon>Heteroconchia</taxon>
        <taxon>Palaeoheterodonta</taxon>
        <taxon>Unionida</taxon>
        <taxon>Unionoidea</taxon>
        <taxon>Unionidae</taxon>
        <taxon>Unioninae</taxon>
        <taxon>Sinanodonta</taxon>
    </lineage>
</organism>